<accession>A0A0A2URE2</accession>
<dbReference type="NCBIfam" id="TIGR00277">
    <property type="entry name" value="HDIG"/>
    <property type="match status" value="1"/>
</dbReference>
<evidence type="ECO:0000259" key="2">
    <source>
        <dbReference type="SMART" id="SM00471"/>
    </source>
</evidence>
<dbReference type="PANTHER" id="PTHR36442">
    <property type="entry name" value="CYCLIC-DI-AMP PHOSPHODIESTERASE PGPH"/>
    <property type="match status" value="1"/>
</dbReference>
<feature type="transmembrane region" description="Helical" evidence="1">
    <location>
        <begin position="448"/>
        <end position="469"/>
    </location>
</feature>
<feature type="transmembrane region" description="Helical" evidence="1">
    <location>
        <begin position="12"/>
        <end position="37"/>
    </location>
</feature>
<dbReference type="InterPro" id="IPR006675">
    <property type="entry name" value="HDIG_dom"/>
</dbReference>
<evidence type="ECO:0000256" key="1">
    <source>
        <dbReference type="SAM" id="Phobius"/>
    </source>
</evidence>
<feature type="transmembrane region" description="Helical" evidence="1">
    <location>
        <begin position="416"/>
        <end position="436"/>
    </location>
</feature>
<organism evidence="3 4">
    <name type="scientific">Pontibacillus chungwhensis BH030062</name>
    <dbReference type="NCBI Taxonomy" id="1385513"/>
    <lineage>
        <taxon>Bacteria</taxon>
        <taxon>Bacillati</taxon>
        <taxon>Bacillota</taxon>
        <taxon>Bacilli</taxon>
        <taxon>Bacillales</taxon>
        <taxon>Bacillaceae</taxon>
        <taxon>Pontibacillus</taxon>
    </lineage>
</organism>
<keyword evidence="4" id="KW-1185">Reference proteome</keyword>
<comment type="caution">
    <text evidence="3">The sequence shown here is derived from an EMBL/GenBank/DDBJ whole genome shotgun (WGS) entry which is preliminary data.</text>
</comment>
<protein>
    <recommendedName>
        <fullName evidence="2">HD/PDEase domain-containing protein</fullName>
    </recommendedName>
</protein>
<dbReference type="InterPro" id="IPR006674">
    <property type="entry name" value="HD_domain"/>
</dbReference>
<dbReference type="RefSeq" id="WP_232299547.1">
    <property type="nucleotide sequence ID" value="NZ_AVBG01000012.1"/>
</dbReference>
<dbReference type="STRING" id="1385513.N780_04985"/>
<reference evidence="3 4" key="1">
    <citation type="submission" date="2013-08" db="EMBL/GenBank/DDBJ databases">
        <title>Genome of Pontibacillus chungwhensis.</title>
        <authorList>
            <person name="Wang Q."/>
            <person name="Wang G."/>
        </authorList>
    </citation>
    <scope>NUCLEOTIDE SEQUENCE [LARGE SCALE GENOMIC DNA]</scope>
    <source>
        <strain evidence="3 4">BH030062</strain>
    </source>
</reference>
<feature type="domain" description="HD/PDEase" evidence="2">
    <location>
        <begin position="498"/>
        <end position="653"/>
    </location>
</feature>
<evidence type="ECO:0000313" key="4">
    <source>
        <dbReference type="Proteomes" id="UP000030153"/>
    </source>
</evidence>
<sequence>MRNWWNQFIKGNVFQNVWITIGASMTILALVIFLLAFSNVQTKTYDVDRLDTAKDTILSPISVEDKDKTQEKRDEAMESVDDVYTIRNFITNTRINYMEEIFNAVEVIDKQEASEEQKVDATDSDKEKSKVEKLQSMLSEDITKQVNPKVLERLLDAPAEQRNVAEEMLSNALKEALHSGVREEDVGSTIEKVKNELQYESFDPDLEEAVQSLIEFLIVRNSFIDEDKKIQAQNEAANDVDPVMIRQGQVLVFQGETISNDIYERLKLVGLLDGKSNWYPYSGLILIIILSLGVLLYELKRMSKTDGLDNGKVLAILFISILVFLMMKLGSVFQTSIDDLYYVVPVAAGAMLLTLLIHERMAIFLSIVYAIFGTIFFNEQIPGTLNVEAGIYFMFSQLAAIIFLHNVKDKTSILKAGFGVTVVNIVVVIVFVLLSYEPISLSGTTITVGYAVLSAFLSSVLTFGLMPFFEAGLGMLSDTLLITLSNPNHPLLRKILTQTPGTYHHSVMVANLSESACEAIGANGLLARVGAYYHDLGKTKEPQYFIENQMGMKNPHDLLEPKESAEIIIAHPYIGAEMLRKHKMPAEIIEIAEQHHGTTLLKYFYHKAKQENENVQEMDYRYPGPTPQSSEAAIVCICDSVEAAVRSLKTPSPEDIENLVHSIIIDRLLDGQLSNSPLTLKDLERIQTAICETLQGIFHSRIQYPETKAAVKEA</sequence>
<proteinExistence type="predicted"/>
<feature type="transmembrane region" description="Helical" evidence="1">
    <location>
        <begin position="362"/>
        <end position="378"/>
    </location>
</feature>
<dbReference type="SMART" id="SM00471">
    <property type="entry name" value="HDc"/>
    <property type="match status" value="1"/>
</dbReference>
<dbReference type="InterPro" id="IPR011621">
    <property type="entry name" value="Metal-dep_PHydrolase_7TM_intra"/>
</dbReference>
<feature type="transmembrane region" description="Helical" evidence="1">
    <location>
        <begin position="311"/>
        <end position="334"/>
    </location>
</feature>
<dbReference type="CDD" id="cd00077">
    <property type="entry name" value="HDc"/>
    <property type="match status" value="1"/>
</dbReference>
<feature type="transmembrane region" description="Helical" evidence="1">
    <location>
        <begin position="278"/>
        <end position="299"/>
    </location>
</feature>
<dbReference type="Gene3D" id="1.10.3210.10">
    <property type="entry name" value="Hypothetical protein af1432"/>
    <property type="match status" value="1"/>
</dbReference>
<dbReference type="SUPFAM" id="SSF109604">
    <property type="entry name" value="HD-domain/PDEase-like"/>
    <property type="match status" value="1"/>
</dbReference>
<name>A0A0A2URE2_9BACI</name>
<dbReference type="Pfam" id="PF07697">
    <property type="entry name" value="7TMR-HDED"/>
    <property type="match status" value="1"/>
</dbReference>
<dbReference type="InterPro" id="IPR011624">
    <property type="entry name" value="Metal-dep_PHydrolase_7TM_extra"/>
</dbReference>
<dbReference type="InterPro" id="IPR003607">
    <property type="entry name" value="HD/PDEase_dom"/>
</dbReference>
<feature type="transmembrane region" description="Helical" evidence="1">
    <location>
        <begin position="340"/>
        <end position="357"/>
    </location>
</feature>
<dbReference type="InterPro" id="IPR052722">
    <property type="entry name" value="PgpH_phosphodiesterase"/>
</dbReference>
<dbReference type="PANTHER" id="PTHR36442:SF1">
    <property type="entry name" value="CYCLIC-DI-AMP PHOSPHODIESTERASE PGPH"/>
    <property type="match status" value="1"/>
</dbReference>
<dbReference type="Pfam" id="PF01966">
    <property type="entry name" value="HD"/>
    <property type="match status" value="1"/>
</dbReference>
<dbReference type="EMBL" id="AVBG01000012">
    <property type="protein sequence ID" value="KGP90499.1"/>
    <property type="molecule type" value="Genomic_DNA"/>
</dbReference>
<evidence type="ECO:0000313" key="3">
    <source>
        <dbReference type="EMBL" id="KGP90499.1"/>
    </source>
</evidence>
<dbReference type="eggNOG" id="COG1480">
    <property type="taxonomic scope" value="Bacteria"/>
</dbReference>
<keyword evidence="1" id="KW-1133">Transmembrane helix</keyword>
<keyword evidence="1" id="KW-0472">Membrane</keyword>
<keyword evidence="1" id="KW-0812">Transmembrane</keyword>
<dbReference type="Pfam" id="PF07698">
    <property type="entry name" value="7TM-7TMR_HD"/>
    <property type="match status" value="1"/>
</dbReference>
<gene>
    <name evidence="3" type="ORF">N780_04985</name>
</gene>
<dbReference type="Proteomes" id="UP000030153">
    <property type="component" value="Unassembled WGS sequence"/>
</dbReference>
<feature type="transmembrane region" description="Helical" evidence="1">
    <location>
        <begin position="384"/>
        <end position="404"/>
    </location>
</feature>
<dbReference type="AlphaFoldDB" id="A0A0A2URE2"/>